<dbReference type="EMBL" id="JADQBC010000135">
    <property type="protein sequence ID" value="MBR8829444.1"/>
    <property type="molecule type" value="Genomic_DNA"/>
</dbReference>
<keyword evidence="2" id="KW-0378">Hydrolase</keyword>
<accession>A0A941GT94</accession>
<dbReference type="InterPro" id="IPR012296">
    <property type="entry name" value="Nuclease_put_TT1808"/>
</dbReference>
<evidence type="ECO:0000313" key="3">
    <source>
        <dbReference type="Proteomes" id="UP000767446"/>
    </source>
</evidence>
<dbReference type="Pfam" id="PF05685">
    <property type="entry name" value="Uma2"/>
    <property type="match status" value="1"/>
</dbReference>
<dbReference type="Gene3D" id="3.90.1570.10">
    <property type="entry name" value="tt1808, chain A"/>
    <property type="match status" value="1"/>
</dbReference>
<dbReference type="PANTHER" id="PTHR34107">
    <property type="entry name" value="SLL0198 PROTEIN-RELATED"/>
    <property type="match status" value="1"/>
</dbReference>
<protein>
    <submittedName>
        <fullName evidence="2">Uma2 family endonuclease</fullName>
    </submittedName>
</protein>
<dbReference type="CDD" id="cd06260">
    <property type="entry name" value="DUF820-like"/>
    <property type="match status" value="1"/>
</dbReference>
<dbReference type="InterPro" id="IPR011335">
    <property type="entry name" value="Restrct_endonuc-II-like"/>
</dbReference>
<comment type="caution">
    <text evidence="2">The sequence shown here is derived from an EMBL/GenBank/DDBJ whole genome shotgun (WGS) entry which is preliminary data.</text>
</comment>
<keyword evidence="2" id="KW-0255">Endonuclease</keyword>
<keyword evidence="2" id="KW-0540">Nuclease</keyword>
<name>A0A941GT94_9CHRO</name>
<dbReference type="AlphaFoldDB" id="A0A941GT94"/>
<organism evidence="2 3">
    <name type="scientific">Gomphosphaeria aponina SAG 52.96 = DSM 107014</name>
    <dbReference type="NCBI Taxonomy" id="1521640"/>
    <lineage>
        <taxon>Bacteria</taxon>
        <taxon>Bacillati</taxon>
        <taxon>Cyanobacteriota</taxon>
        <taxon>Cyanophyceae</taxon>
        <taxon>Oscillatoriophycideae</taxon>
        <taxon>Chroococcales</taxon>
        <taxon>Gomphosphaeriaceae</taxon>
        <taxon>Gomphosphaeria</taxon>
    </lineage>
</organism>
<dbReference type="PANTHER" id="PTHR34107:SF6">
    <property type="entry name" value="SLR0981 PROTEIN"/>
    <property type="match status" value="1"/>
</dbReference>
<evidence type="ECO:0000259" key="1">
    <source>
        <dbReference type="Pfam" id="PF05685"/>
    </source>
</evidence>
<gene>
    <name evidence="2" type="ORF">DSM107014_16365</name>
</gene>
<dbReference type="SUPFAM" id="SSF52980">
    <property type="entry name" value="Restriction endonuclease-like"/>
    <property type="match status" value="1"/>
</dbReference>
<dbReference type="GO" id="GO:0004519">
    <property type="term" value="F:endonuclease activity"/>
    <property type="evidence" value="ECO:0007669"/>
    <property type="project" value="UniProtKB-KW"/>
</dbReference>
<feature type="domain" description="Putative restriction endonuclease" evidence="1">
    <location>
        <begin position="14"/>
        <end position="184"/>
    </location>
</feature>
<dbReference type="InterPro" id="IPR008538">
    <property type="entry name" value="Uma2"/>
</dbReference>
<sequence>MNSYTIDLGKISEEKFATICQKNPDGKFELNGKGELIIMSPTGWETGKRNAELVGQLWLWNRQTQLGEVFDSSTGFKLSNGAIRSPDVAWITKEKWVSITPEARAKFPSLAPDFVLELMSPRDTLKATQAKLEEYVGTGVRLGWLINPKTRQVYIYRPGKTWEILDSPSTLSGEDVLPGFVLELSFKTFSIIM</sequence>
<proteinExistence type="predicted"/>
<evidence type="ECO:0000313" key="2">
    <source>
        <dbReference type="EMBL" id="MBR8829444.1"/>
    </source>
</evidence>
<dbReference type="Proteomes" id="UP000767446">
    <property type="component" value="Unassembled WGS sequence"/>
</dbReference>
<reference evidence="2" key="1">
    <citation type="submission" date="2021-02" db="EMBL/GenBank/DDBJ databases">
        <title>Metagenome analyses of Stigonema ocellatum DSM 106950, Chlorogloea purpurea SAG 13.99 and Gomphosphaeria aponina DSM 107014.</title>
        <authorList>
            <person name="Marter P."/>
            <person name="Huang S."/>
        </authorList>
    </citation>
    <scope>NUCLEOTIDE SEQUENCE</scope>
    <source>
        <strain evidence="2">JP213</strain>
    </source>
</reference>